<dbReference type="SMART" id="SM00342">
    <property type="entry name" value="HTH_ARAC"/>
    <property type="match status" value="1"/>
</dbReference>
<dbReference type="Pfam" id="PF12625">
    <property type="entry name" value="Arabinose_bd"/>
    <property type="match status" value="1"/>
</dbReference>
<evidence type="ECO:0000313" key="6">
    <source>
        <dbReference type="EMBL" id="QIS21144.1"/>
    </source>
</evidence>
<sequence length="447" mass="49420">MLSALVGPRCADASTRDELTEKLLLGQLCEKITPRSARPNDTASGSSRARVTTRGPSNATVAAVRRHDPVPIVLCQRDQHEVDVLRSKELPSMDICDPQFSVATIPPTILARLRDIAVERGFDPDPWFVGTGVLPGQLDAPESLVSFRQATTILRRALRALPDGPLGVEVGARNAIVGFGVLGFAMRSCRTGTEAFGLGIEMHRLCGSLLDYELVQGDPLSTLRVYERIPDPELSRFLIEETFTNALLFSRSVLNEEIVPVHASVGYPKPAYAEQYRRYFGCPIEFNCGVTEASFATELLARPIRTHNEANLAAALDAVKRMAAATSSQHDTVASVEAILGENLRRSITMAEVADRLFVTERTLRRRLNAADERFSDIHDRVRQRRALFLVHETTMTITQIAAETGYSDAREFRRAYIRWNGEPPSDTRRLRELARADADPNTAAIA</sequence>
<evidence type="ECO:0000256" key="3">
    <source>
        <dbReference type="ARBA" id="ARBA00023163"/>
    </source>
</evidence>
<feature type="domain" description="HTH araC/xylS-type" evidence="5">
    <location>
        <begin position="334"/>
        <end position="431"/>
    </location>
</feature>
<keyword evidence="3" id="KW-0804">Transcription</keyword>
<feature type="compositionally biased region" description="Polar residues" evidence="4">
    <location>
        <begin position="39"/>
        <end position="60"/>
    </location>
</feature>
<dbReference type="PANTHER" id="PTHR47894:SF1">
    <property type="entry name" value="HTH-TYPE TRANSCRIPTIONAL REGULATOR VQSM"/>
    <property type="match status" value="1"/>
</dbReference>
<dbReference type="GO" id="GO:0000976">
    <property type="term" value="F:transcription cis-regulatory region binding"/>
    <property type="evidence" value="ECO:0007669"/>
    <property type="project" value="TreeGrafter"/>
</dbReference>
<dbReference type="Gene3D" id="1.10.10.60">
    <property type="entry name" value="Homeodomain-like"/>
    <property type="match status" value="1"/>
</dbReference>
<dbReference type="InterPro" id="IPR032687">
    <property type="entry name" value="AraC-type_N"/>
</dbReference>
<dbReference type="EMBL" id="CP046173">
    <property type="protein sequence ID" value="QIS21144.1"/>
    <property type="molecule type" value="Genomic_DNA"/>
</dbReference>
<evidence type="ECO:0000256" key="2">
    <source>
        <dbReference type="ARBA" id="ARBA00023125"/>
    </source>
</evidence>
<gene>
    <name evidence="6" type="ORF">F6W96_25295</name>
</gene>
<feature type="compositionally biased region" description="Basic and acidic residues" evidence="4">
    <location>
        <begin position="426"/>
        <end position="439"/>
    </location>
</feature>
<reference evidence="6 7" key="1">
    <citation type="journal article" date="2019" name="ACS Chem. Biol.">
        <title>Identification and Mobilization of a Cryptic Antibiotic Biosynthesis Gene Locus from a Human-Pathogenic Nocardia Isolate.</title>
        <authorList>
            <person name="Herisse M."/>
            <person name="Ishida K."/>
            <person name="Porter J.L."/>
            <person name="Howden B."/>
            <person name="Hertweck C."/>
            <person name="Stinear T.P."/>
            <person name="Pidot S.J."/>
        </authorList>
    </citation>
    <scope>NUCLEOTIDE SEQUENCE [LARGE SCALE GENOMIC DNA]</scope>
    <source>
        <strain evidence="6 7">AUSMDU00012715</strain>
    </source>
</reference>
<evidence type="ECO:0000256" key="4">
    <source>
        <dbReference type="SAM" id="MobiDB-lite"/>
    </source>
</evidence>
<dbReference type="Proteomes" id="UP000500953">
    <property type="component" value="Chromosome"/>
</dbReference>
<evidence type="ECO:0000256" key="1">
    <source>
        <dbReference type="ARBA" id="ARBA00023015"/>
    </source>
</evidence>
<dbReference type="InterPro" id="IPR009057">
    <property type="entry name" value="Homeodomain-like_sf"/>
</dbReference>
<dbReference type="PANTHER" id="PTHR47894">
    <property type="entry name" value="HTH-TYPE TRANSCRIPTIONAL REGULATOR GADX"/>
    <property type="match status" value="1"/>
</dbReference>
<keyword evidence="1" id="KW-0805">Transcription regulation</keyword>
<feature type="region of interest" description="Disordered" evidence="4">
    <location>
        <begin position="35"/>
        <end position="60"/>
    </location>
</feature>
<proteinExistence type="predicted"/>
<accession>A0A6G9Z6S3</accession>
<dbReference type="RefSeq" id="WP_167488451.1">
    <property type="nucleotide sequence ID" value="NZ_CP046173.1"/>
</dbReference>
<name>A0A6G9Z6S3_9NOCA</name>
<keyword evidence="2" id="KW-0238">DNA-binding</keyword>
<protein>
    <submittedName>
        <fullName evidence="6">Helix-turn-helix domain-containing protein</fullName>
    </submittedName>
</protein>
<dbReference type="PROSITE" id="PS01124">
    <property type="entry name" value="HTH_ARAC_FAMILY_2"/>
    <property type="match status" value="1"/>
</dbReference>
<dbReference type="Pfam" id="PF12833">
    <property type="entry name" value="HTH_18"/>
    <property type="match status" value="1"/>
</dbReference>
<organism evidence="6 7">
    <name type="scientific">Nocardia terpenica</name>
    <dbReference type="NCBI Taxonomy" id="455432"/>
    <lineage>
        <taxon>Bacteria</taxon>
        <taxon>Bacillati</taxon>
        <taxon>Actinomycetota</taxon>
        <taxon>Actinomycetes</taxon>
        <taxon>Mycobacteriales</taxon>
        <taxon>Nocardiaceae</taxon>
        <taxon>Nocardia</taxon>
    </lineage>
</organism>
<dbReference type="AlphaFoldDB" id="A0A6G9Z6S3"/>
<dbReference type="GO" id="GO:0005829">
    <property type="term" value="C:cytosol"/>
    <property type="evidence" value="ECO:0007669"/>
    <property type="project" value="TreeGrafter"/>
</dbReference>
<dbReference type="InterPro" id="IPR018060">
    <property type="entry name" value="HTH_AraC"/>
</dbReference>
<dbReference type="GO" id="GO:0003700">
    <property type="term" value="F:DNA-binding transcription factor activity"/>
    <property type="evidence" value="ECO:0007669"/>
    <property type="project" value="InterPro"/>
</dbReference>
<evidence type="ECO:0000313" key="7">
    <source>
        <dbReference type="Proteomes" id="UP000500953"/>
    </source>
</evidence>
<dbReference type="SUPFAM" id="SSF46689">
    <property type="entry name" value="Homeodomain-like"/>
    <property type="match status" value="1"/>
</dbReference>
<evidence type="ECO:0000259" key="5">
    <source>
        <dbReference type="PROSITE" id="PS01124"/>
    </source>
</evidence>
<feature type="region of interest" description="Disordered" evidence="4">
    <location>
        <begin position="425"/>
        <end position="447"/>
    </location>
</feature>